<dbReference type="SUPFAM" id="SSF53098">
    <property type="entry name" value="Ribonuclease H-like"/>
    <property type="match status" value="1"/>
</dbReference>
<proteinExistence type="predicted"/>
<dbReference type="InterPro" id="IPR053151">
    <property type="entry name" value="RNase_H-like"/>
</dbReference>
<dbReference type="PANTHER" id="PTHR47723">
    <property type="entry name" value="OS05G0353850 PROTEIN"/>
    <property type="match status" value="1"/>
</dbReference>
<reference evidence="2" key="1">
    <citation type="journal article" date="2023" name="bioRxiv">
        <title>Improved chromosome-level genome assembly for marigold (Tagetes erecta).</title>
        <authorList>
            <person name="Jiang F."/>
            <person name="Yuan L."/>
            <person name="Wang S."/>
            <person name="Wang H."/>
            <person name="Xu D."/>
            <person name="Wang A."/>
            <person name="Fan W."/>
        </authorList>
    </citation>
    <scope>NUCLEOTIDE SEQUENCE</scope>
    <source>
        <strain evidence="2">WSJ</strain>
        <tissue evidence="2">Leaf</tissue>
    </source>
</reference>
<evidence type="ECO:0000259" key="1">
    <source>
        <dbReference type="Pfam" id="PF13456"/>
    </source>
</evidence>
<sequence>MAFTESTEVNWNHPKSGWLKLNTDGSSLGNPGASSYGGVIRNDCGEWVLGYVGNIGFDTSLASEIWGITMGLRLIRVMELKNVIIETDCQAALLLITVKSVDKSHPLYWMINSCKKDLADLGCYMVHVKRDRNRCADLMAKLGGMQDEEFVVCDDPPEELIPLLEDDANAAWGELLA</sequence>
<comment type="caution">
    <text evidence="2">The sequence shown here is derived from an EMBL/GenBank/DDBJ whole genome shotgun (WGS) entry which is preliminary data.</text>
</comment>
<dbReference type="InterPro" id="IPR036397">
    <property type="entry name" value="RNaseH_sf"/>
</dbReference>
<dbReference type="GO" id="GO:0004523">
    <property type="term" value="F:RNA-DNA hybrid ribonuclease activity"/>
    <property type="evidence" value="ECO:0007669"/>
    <property type="project" value="InterPro"/>
</dbReference>
<dbReference type="GO" id="GO:0003676">
    <property type="term" value="F:nucleic acid binding"/>
    <property type="evidence" value="ECO:0007669"/>
    <property type="project" value="InterPro"/>
</dbReference>
<evidence type="ECO:0000313" key="3">
    <source>
        <dbReference type="Proteomes" id="UP001229421"/>
    </source>
</evidence>
<keyword evidence="3" id="KW-1185">Reference proteome</keyword>
<protein>
    <recommendedName>
        <fullName evidence="1">RNase H type-1 domain-containing protein</fullName>
    </recommendedName>
</protein>
<dbReference type="PANTHER" id="PTHR47723:SF19">
    <property type="entry name" value="POLYNUCLEOTIDYL TRANSFERASE, RIBONUCLEASE H-LIKE SUPERFAMILY PROTEIN"/>
    <property type="match status" value="1"/>
</dbReference>
<accession>A0AAD8NKH3</accession>
<dbReference type="Gene3D" id="3.30.420.10">
    <property type="entry name" value="Ribonuclease H-like superfamily/Ribonuclease H"/>
    <property type="match status" value="1"/>
</dbReference>
<dbReference type="AlphaFoldDB" id="A0AAD8NKH3"/>
<name>A0AAD8NKH3_TARER</name>
<organism evidence="2 3">
    <name type="scientific">Tagetes erecta</name>
    <name type="common">African marigold</name>
    <dbReference type="NCBI Taxonomy" id="13708"/>
    <lineage>
        <taxon>Eukaryota</taxon>
        <taxon>Viridiplantae</taxon>
        <taxon>Streptophyta</taxon>
        <taxon>Embryophyta</taxon>
        <taxon>Tracheophyta</taxon>
        <taxon>Spermatophyta</taxon>
        <taxon>Magnoliopsida</taxon>
        <taxon>eudicotyledons</taxon>
        <taxon>Gunneridae</taxon>
        <taxon>Pentapetalae</taxon>
        <taxon>asterids</taxon>
        <taxon>campanulids</taxon>
        <taxon>Asterales</taxon>
        <taxon>Asteraceae</taxon>
        <taxon>Asteroideae</taxon>
        <taxon>Heliantheae alliance</taxon>
        <taxon>Tageteae</taxon>
        <taxon>Tagetes</taxon>
    </lineage>
</organism>
<dbReference type="Proteomes" id="UP001229421">
    <property type="component" value="Unassembled WGS sequence"/>
</dbReference>
<dbReference type="InterPro" id="IPR044730">
    <property type="entry name" value="RNase_H-like_dom_plant"/>
</dbReference>
<feature type="domain" description="RNase H type-1" evidence="1">
    <location>
        <begin position="22"/>
        <end position="142"/>
    </location>
</feature>
<dbReference type="InterPro" id="IPR012337">
    <property type="entry name" value="RNaseH-like_sf"/>
</dbReference>
<evidence type="ECO:0000313" key="2">
    <source>
        <dbReference type="EMBL" id="KAK1412939.1"/>
    </source>
</evidence>
<dbReference type="EMBL" id="JAUHHV010000009">
    <property type="protein sequence ID" value="KAK1412939.1"/>
    <property type="molecule type" value="Genomic_DNA"/>
</dbReference>
<dbReference type="CDD" id="cd06222">
    <property type="entry name" value="RNase_H_like"/>
    <property type="match status" value="1"/>
</dbReference>
<gene>
    <name evidence="2" type="ORF">QVD17_34560</name>
</gene>
<dbReference type="InterPro" id="IPR002156">
    <property type="entry name" value="RNaseH_domain"/>
</dbReference>
<dbReference type="Pfam" id="PF13456">
    <property type="entry name" value="RVT_3"/>
    <property type="match status" value="1"/>
</dbReference>